<evidence type="ECO:0000313" key="5">
    <source>
        <dbReference type="Proteomes" id="UP000593563"/>
    </source>
</evidence>
<feature type="non-terminal residue" evidence="2">
    <location>
        <position position="78"/>
    </location>
</feature>
<evidence type="ECO:0000256" key="1">
    <source>
        <dbReference type="SAM" id="MobiDB-lite"/>
    </source>
</evidence>
<sequence length="78" mass="8751">KFYERQGLKVLVTRNIEELSTTLKKIRNKGVLSSSRSSKRSDALLQAITVPRNSSTRSKEVPLSSLDGTDQEIPPTHR</sequence>
<organism evidence="2 5">
    <name type="scientific">Apium graveolens</name>
    <name type="common">Celery</name>
    <dbReference type="NCBI Taxonomy" id="4045"/>
    <lineage>
        <taxon>Eukaryota</taxon>
        <taxon>Viridiplantae</taxon>
        <taxon>Streptophyta</taxon>
        <taxon>Embryophyta</taxon>
        <taxon>Tracheophyta</taxon>
        <taxon>Spermatophyta</taxon>
        <taxon>Magnoliopsida</taxon>
        <taxon>eudicotyledons</taxon>
        <taxon>Gunneridae</taxon>
        <taxon>Pentapetalae</taxon>
        <taxon>asterids</taxon>
        <taxon>campanulids</taxon>
        <taxon>Apiales</taxon>
        <taxon>Apiaceae</taxon>
        <taxon>Apioideae</taxon>
        <taxon>apioid superclade</taxon>
        <taxon>Apieae</taxon>
        <taxon>Apium</taxon>
    </lineage>
</organism>
<dbReference type="EMBL" id="WRXP01004250">
    <property type="protein sequence ID" value="KAF1001471.1"/>
    <property type="molecule type" value="Genomic_DNA"/>
</dbReference>
<dbReference type="Proteomes" id="UP000593563">
    <property type="component" value="Unassembled WGS sequence"/>
</dbReference>
<gene>
    <name evidence="3" type="ORF">AG4045_010191</name>
    <name evidence="4" type="ORF">AG4045_026176</name>
    <name evidence="2" type="ORF">AG4045_026581</name>
</gene>
<dbReference type="EMBL" id="WRXP01004423">
    <property type="protein sequence ID" value="KAF1001436.1"/>
    <property type="molecule type" value="Genomic_DNA"/>
</dbReference>
<keyword evidence="5" id="KW-1185">Reference proteome</keyword>
<feature type="region of interest" description="Disordered" evidence="1">
    <location>
        <begin position="27"/>
        <end position="78"/>
    </location>
</feature>
<feature type="non-terminal residue" evidence="2">
    <location>
        <position position="1"/>
    </location>
</feature>
<proteinExistence type="predicted"/>
<name>A0A6L5B6S4_APIGR</name>
<dbReference type="AlphaFoldDB" id="A0A6L5B6S4"/>
<reference evidence="2" key="1">
    <citation type="submission" date="2020-01" db="EMBL/GenBank/DDBJ databases">
        <title>The Celery Genome Sequence Reveals Sequential Paleo-tetraploidization, Resistance Gene Elimination, Karyotype Evolution, and Functional Innovation in Apiales.</title>
        <authorList>
            <person name="Song X."/>
        </authorList>
    </citation>
    <scope>NUCLEOTIDE SEQUENCE</scope>
    <source>
        <tissue evidence="2">Leaf</tissue>
    </source>
</reference>
<comment type="caution">
    <text evidence="2">The sequence shown here is derived from an EMBL/GenBank/DDBJ whole genome shotgun (WGS) entry which is preliminary data.</text>
</comment>
<dbReference type="EMBL" id="WRXP01003632">
    <property type="protein sequence ID" value="KAF1001607.1"/>
    <property type="molecule type" value="Genomic_DNA"/>
</dbReference>
<evidence type="ECO:0000313" key="3">
    <source>
        <dbReference type="EMBL" id="KAF1001471.1"/>
    </source>
</evidence>
<accession>A0A6L5B6S4</accession>
<protein>
    <submittedName>
        <fullName evidence="2">Uncharacterized protein</fullName>
    </submittedName>
</protein>
<evidence type="ECO:0000313" key="2">
    <source>
        <dbReference type="EMBL" id="KAF1001436.1"/>
    </source>
</evidence>
<evidence type="ECO:0000313" key="4">
    <source>
        <dbReference type="EMBL" id="KAF1001607.1"/>
    </source>
</evidence>